<gene>
    <name evidence="1" type="ORF">SDJN03_23551</name>
</gene>
<sequence>MSSKLFVVGAVNRSTPSIFSREYEKYFHFVVSQSRSCLRYLKNFPYSILGAQSLRSSCSFEVFESKRVLFKVFEN</sequence>
<dbReference type="AlphaFoldDB" id="A0AAV6MCT7"/>
<evidence type="ECO:0008006" key="3">
    <source>
        <dbReference type="Google" id="ProtNLM"/>
    </source>
</evidence>
<proteinExistence type="predicted"/>
<reference evidence="1 2" key="1">
    <citation type="journal article" date="2021" name="Hortic Res">
        <title>The domestication of Cucurbita argyrosperma as revealed by the genome of its wild relative.</title>
        <authorList>
            <person name="Barrera-Redondo J."/>
            <person name="Sanchez-de la Vega G."/>
            <person name="Aguirre-Liguori J.A."/>
            <person name="Castellanos-Morales G."/>
            <person name="Gutierrez-Guerrero Y.T."/>
            <person name="Aguirre-Dugua X."/>
            <person name="Aguirre-Planter E."/>
            <person name="Tenaillon M.I."/>
            <person name="Lira-Saade R."/>
            <person name="Eguiarte L.E."/>
        </authorList>
    </citation>
    <scope>NUCLEOTIDE SEQUENCE [LARGE SCALE GENOMIC DNA]</scope>
    <source>
        <strain evidence="1">JBR-2021</strain>
    </source>
</reference>
<protein>
    <recommendedName>
        <fullName evidence="3">Maturase K</fullName>
    </recommendedName>
</protein>
<comment type="caution">
    <text evidence="1">The sequence shown here is derived from an EMBL/GenBank/DDBJ whole genome shotgun (WGS) entry which is preliminary data.</text>
</comment>
<evidence type="ECO:0000313" key="1">
    <source>
        <dbReference type="EMBL" id="KAG6579103.1"/>
    </source>
</evidence>
<accession>A0AAV6MCT7</accession>
<dbReference type="EMBL" id="JAGKQH010000015">
    <property type="protein sequence ID" value="KAG6579103.1"/>
    <property type="molecule type" value="Genomic_DNA"/>
</dbReference>
<keyword evidence="2" id="KW-1185">Reference proteome</keyword>
<feature type="non-terminal residue" evidence="1">
    <location>
        <position position="1"/>
    </location>
</feature>
<evidence type="ECO:0000313" key="2">
    <source>
        <dbReference type="Proteomes" id="UP000685013"/>
    </source>
</evidence>
<organism evidence="1 2">
    <name type="scientific">Cucurbita argyrosperma subsp. sororia</name>
    <dbReference type="NCBI Taxonomy" id="37648"/>
    <lineage>
        <taxon>Eukaryota</taxon>
        <taxon>Viridiplantae</taxon>
        <taxon>Streptophyta</taxon>
        <taxon>Embryophyta</taxon>
        <taxon>Tracheophyta</taxon>
        <taxon>Spermatophyta</taxon>
        <taxon>Magnoliopsida</taxon>
        <taxon>eudicotyledons</taxon>
        <taxon>Gunneridae</taxon>
        <taxon>Pentapetalae</taxon>
        <taxon>rosids</taxon>
        <taxon>fabids</taxon>
        <taxon>Cucurbitales</taxon>
        <taxon>Cucurbitaceae</taxon>
        <taxon>Cucurbiteae</taxon>
        <taxon>Cucurbita</taxon>
    </lineage>
</organism>
<dbReference type="Proteomes" id="UP000685013">
    <property type="component" value="Chromosome 15"/>
</dbReference>
<name>A0AAV6MCT7_9ROSI</name>